<evidence type="ECO:0000313" key="3">
    <source>
        <dbReference type="Proteomes" id="UP000503011"/>
    </source>
</evidence>
<dbReference type="EMBL" id="AP022871">
    <property type="protein sequence ID" value="BCB84017.1"/>
    <property type="molecule type" value="Genomic_DNA"/>
</dbReference>
<reference evidence="2 3" key="2">
    <citation type="submission" date="2020-03" db="EMBL/GenBank/DDBJ databases">
        <authorList>
            <person name="Ichikawa N."/>
            <person name="Kimura A."/>
            <person name="Kitahashi Y."/>
            <person name="Uohara A."/>
        </authorList>
    </citation>
    <scope>NUCLEOTIDE SEQUENCE [LARGE SCALE GENOMIC DNA]</scope>
    <source>
        <strain evidence="2 3">NBRC 105367</strain>
    </source>
</reference>
<sequence>MLIAVIVALAVGTYAFRLAGVVLHDRFDLPAPLRRMLPLAAAALLAALAGTAALTESGAFAGVSRPLGVAVGAVLAWRRPSLLVRSAARSIAAMAGRSGRPVGEAGAGGGAPFVVVVISAAATAALLRLAGVP</sequence>
<keyword evidence="1" id="KW-0812">Transmembrane</keyword>
<dbReference type="Pfam" id="PF05437">
    <property type="entry name" value="AzlD"/>
    <property type="match status" value="1"/>
</dbReference>
<organism evidence="2 3">
    <name type="scientific">Phytohabitans suffuscus</name>
    <dbReference type="NCBI Taxonomy" id="624315"/>
    <lineage>
        <taxon>Bacteria</taxon>
        <taxon>Bacillati</taxon>
        <taxon>Actinomycetota</taxon>
        <taxon>Actinomycetes</taxon>
        <taxon>Micromonosporales</taxon>
        <taxon>Micromonosporaceae</taxon>
    </lineage>
</organism>
<gene>
    <name evidence="2" type="ORF">Psuf_013300</name>
</gene>
<dbReference type="Proteomes" id="UP000503011">
    <property type="component" value="Chromosome"/>
</dbReference>
<evidence type="ECO:0000256" key="1">
    <source>
        <dbReference type="SAM" id="Phobius"/>
    </source>
</evidence>
<keyword evidence="1" id="KW-0472">Membrane</keyword>
<feature type="transmembrane region" description="Helical" evidence="1">
    <location>
        <begin position="111"/>
        <end position="130"/>
    </location>
</feature>
<dbReference type="AlphaFoldDB" id="A0A6F8YD80"/>
<accession>A0A6F8YD80</accession>
<evidence type="ECO:0000313" key="2">
    <source>
        <dbReference type="EMBL" id="BCB84017.1"/>
    </source>
</evidence>
<dbReference type="RefSeq" id="WP_173154999.1">
    <property type="nucleotide sequence ID" value="NZ_AP022871.1"/>
</dbReference>
<name>A0A6F8YD80_9ACTN</name>
<proteinExistence type="predicted"/>
<dbReference type="KEGG" id="psuu:Psuf_013300"/>
<keyword evidence="1" id="KW-1133">Transmembrane helix</keyword>
<reference evidence="2 3" key="1">
    <citation type="submission" date="2020-03" db="EMBL/GenBank/DDBJ databases">
        <title>Whole genome shotgun sequence of Phytohabitans suffuscus NBRC 105367.</title>
        <authorList>
            <person name="Komaki H."/>
            <person name="Tamura T."/>
        </authorList>
    </citation>
    <scope>NUCLEOTIDE SEQUENCE [LARGE SCALE GENOMIC DNA]</scope>
    <source>
        <strain evidence="2 3">NBRC 105367</strain>
    </source>
</reference>
<keyword evidence="3" id="KW-1185">Reference proteome</keyword>
<protein>
    <submittedName>
        <fullName evidence="2">Branched-chain amino acid transporter</fullName>
    </submittedName>
</protein>
<dbReference type="InterPro" id="IPR008407">
    <property type="entry name" value="Brnchd-chn_aa_trnsp_AzlD"/>
</dbReference>
<feature type="transmembrane region" description="Helical" evidence="1">
    <location>
        <begin position="39"/>
        <end position="61"/>
    </location>
</feature>